<feature type="chain" id="PRO_5038358447" description="Lipoprotein" evidence="1">
    <location>
        <begin position="30"/>
        <end position="174"/>
    </location>
</feature>
<sequence length="174" mass="18494">MLRSGRPRRSVLVATVVVLSGLLAGCTLGAPDTSTTRRTEPTVDVDSAKQRMIEAVDDATARLGGVWKPRTGPDYAEDCVLPDGEQGARWRYLTGSELAGDPTADGARMADHWRAQGMEVVVRDSEDGLAVFGSGGDDIAGISVYAYSGNSTVQALSRCFPGDADRIMEQLSDE</sequence>
<comment type="caution">
    <text evidence="2">The sequence shown here is derived from an EMBL/GenBank/DDBJ whole genome shotgun (WGS) entry which is preliminary data.</text>
</comment>
<accession>A0A850DUB9</accession>
<dbReference type="AlphaFoldDB" id="A0A850DUB9"/>
<evidence type="ECO:0000313" key="3">
    <source>
        <dbReference type="Proteomes" id="UP000539146"/>
    </source>
</evidence>
<dbReference type="Proteomes" id="UP000539146">
    <property type="component" value="Unassembled WGS sequence"/>
</dbReference>
<evidence type="ECO:0000256" key="1">
    <source>
        <dbReference type="SAM" id="SignalP"/>
    </source>
</evidence>
<reference evidence="2 3" key="1">
    <citation type="submission" date="2020-05" db="EMBL/GenBank/DDBJ databases">
        <title>Genome Sequencing of Type Strains.</title>
        <authorList>
            <person name="Lemaire J.F."/>
            <person name="Inderbitzin P."/>
            <person name="Gregorio O.A."/>
            <person name="Collins S.B."/>
            <person name="Wespe N."/>
            <person name="Knight-Connoni V."/>
        </authorList>
    </citation>
    <scope>NUCLEOTIDE SEQUENCE [LARGE SCALE GENOMIC DNA]</scope>
    <source>
        <strain evidence="2 3">DSM 20512</strain>
    </source>
</reference>
<gene>
    <name evidence="2" type="ORF">HP467_08105</name>
</gene>
<feature type="signal peptide" evidence="1">
    <location>
        <begin position="1"/>
        <end position="29"/>
    </location>
</feature>
<dbReference type="RefSeq" id="WP_175325870.1">
    <property type="nucleotide sequence ID" value="NZ_BAAAWP010000001.1"/>
</dbReference>
<protein>
    <recommendedName>
        <fullName evidence="4">Lipoprotein</fullName>
    </recommendedName>
</protein>
<evidence type="ECO:0008006" key="4">
    <source>
        <dbReference type="Google" id="ProtNLM"/>
    </source>
</evidence>
<organism evidence="2 3">
    <name type="scientific">Curtobacterium citreum</name>
    <dbReference type="NCBI Taxonomy" id="2036"/>
    <lineage>
        <taxon>Bacteria</taxon>
        <taxon>Bacillati</taxon>
        <taxon>Actinomycetota</taxon>
        <taxon>Actinomycetes</taxon>
        <taxon>Micrococcales</taxon>
        <taxon>Microbacteriaceae</taxon>
        <taxon>Curtobacterium</taxon>
    </lineage>
</organism>
<evidence type="ECO:0000313" key="2">
    <source>
        <dbReference type="EMBL" id="NUU28075.1"/>
    </source>
</evidence>
<keyword evidence="1" id="KW-0732">Signal</keyword>
<proteinExistence type="predicted"/>
<dbReference type="PROSITE" id="PS51257">
    <property type="entry name" value="PROKAR_LIPOPROTEIN"/>
    <property type="match status" value="1"/>
</dbReference>
<dbReference type="EMBL" id="JABMCG010000097">
    <property type="protein sequence ID" value="NUU28075.1"/>
    <property type="molecule type" value="Genomic_DNA"/>
</dbReference>
<name>A0A850DUB9_9MICO</name>